<keyword evidence="1" id="KW-0472">Membrane</keyword>
<evidence type="ECO:0000313" key="4">
    <source>
        <dbReference type="Proteomes" id="UP000231669"/>
    </source>
</evidence>
<dbReference type="AlphaFoldDB" id="A0A2M6YFC9"/>
<gene>
    <name evidence="3" type="ORF">COT08_00115</name>
</gene>
<dbReference type="InterPro" id="IPR012338">
    <property type="entry name" value="Beta-lactam/transpept-like"/>
</dbReference>
<dbReference type="Proteomes" id="UP000231669">
    <property type="component" value="Unassembled WGS sequence"/>
</dbReference>
<dbReference type="InterPro" id="IPR045155">
    <property type="entry name" value="Beta-lactam_cat"/>
</dbReference>
<name>A0A2M6YFC9_9BACT</name>
<dbReference type="GO" id="GO:0046677">
    <property type="term" value="P:response to antibiotic"/>
    <property type="evidence" value="ECO:0007669"/>
    <property type="project" value="InterPro"/>
</dbReference>
<accession>A0A2M6YFC9</accession>
<evidence type="ECO:0000259" key="2">
    <source>
        <dbReference type="Pfam" id="PF13354"/>
    </source>
</evidence>
<dbReference type="GO" id="GO:0030655">
    <property type="term" value="P:beta-lactam antibiotic catabolic process"/>
    <property type="evidence" value="ECO:0007669"/>
    <property type="project" value="InterPro"/>
</dbReference>
<dbReference type="Gene3D" id="3.40.710.10">
    <property type="entry name" value="DD-peptidase/beta-lactamase superfamily"/>
    <property type="match status" value="1"/>
</dbReference>
<evidence type="ECO:0000313" key="3">
    <source>
        <dbReference type="EMBL" id="PIU28878.1"/>
    </source>
</evidence>
<protein>
    <recommendedName>
        <fullName evidence="2">Beta-lactamase class A catalytic domain-containing protein</fullName>
    </recommendedName>
</protein>
<reference evidence="4" key="1">
    <citation type="submission" date="2017-09" db="EMBL/GenBank/DDBJ databases">
        <title>Depth-based differentiation of microbial function through sediment-hosted aquifers and enrichment of novel symbionts in the deep terrestrial subsurface.</title>
        <authorList>
            <person name="Probst A.J."/>
            <person name="Ladd B."/>
            <person name="Jarett J.K."/>
            <person name="Geller-Mcgrath D.E."/>
            <person name="Sieber C.M.K."/>
            <person name="Emerson J.B."/>
            <person name="Anantharaman K."/>
            <person name="Thomas B.C."/>
            <person name="Malmstrom R."/>
            <person name="Stieglmeier M."/>
            <person name="Klingl A."/>
            <person name="Woyke T."/>
            <person name="Ryan C.M."/>
            <person name="Banfield J.F."/>
        </authorList>
    </citation>
    <scope>NUCLEOTIDE SEQUENCE [LARGE SCALE GENOMIC DNA]</scope>
</reference>
<dbReference type="PANTHER" id="PTHR35333">
    <property type="entry name" value="BETA-LACTAMASE"/>
    <property type="match status" value="1"/>
</dbReference>
<feature type="domain" description="Beta-lactamase class A catalytic" evidence="2">
    <location>
        <begin position="96"/>
        <end position="302"/>
    </location>
</feature>
<evidence type="ECO:0000256" key="1">
    <source>
        <dbReference type="SAM" id="Phobius"/>
    </source>
</evidence>
<feature type="non-terminal residue" evidence="3">
    <location>
        <position position="328"/>
    </location>
</feature>
<proteinExistence type="predicted"/>
<keyword evidence="1" id="KW-0812">Transmembrane</keyword>
<comment type="caution">
    <text evidence="3">The sequence shown here is derived from an EMBL/GenBank/DDBJ whole genome shotgun (WGS) entry which is preliminary data.</text>
</comment>
<dbReference type="Pfam" id="PF13354">
    <property type="entry name" value="Beta-lactamase2"/>
    <property type="match status" value="1"/>
</dbReference>
<dbReference type="SUPFAM" id="SSF56601">
    <property type="entry name" value="beta-lactamase/transpeptidase-like"/>
    <property type="match status" value="1"/>
</dbReference>
<dbReference type="EMBL" id="PEXE01000003">
    <property type="protein sequence ID" value="PIU28878.1"/>
    <property type="molecule type" value="Genomic_DNA"/>
</dbReference>
<sequence length="328" mass="36813">MIFKPEQQEIPELKPLIKKPVRKEKAGNGRRVIIGLFLTTVVVSLGFWLKAEIPGLWEKITSPLVISDIPLQKKFDPSSVLTEIENLTKGLRGTYGVYVYQLDGKNEYGIHQGEIFPAASLMKLPVMLTLYQEAQLRQGSAGQASVDFLETKYKLTEKDKINGAGILQGKPVGSTYTYRQLAEFMGQYSDNTANNILVKVLGQEKIQQTISKLGMTKTSFKNYTTTPEDIGIFFRQLYQGGIVNKENQDEILRFLTKTAFEDWIPAGLANDIRVAHKIGKDIGAFSDAGIVFGRQPFVLVIMSKDAKESEVKETLPKITKAVWEWETK</sequence>
<keyword evidence="1" id="KW-1133">Transmembrane helix</keyword>
<organism evidence="3 4">
    <name type="scientific">Candidatus Woesebacteria bacterium CG07_land_8_20_14_0_80_44_9</name>
    <dbReference type="NCBI Taxonomy" id="1975058"/>
    <lineage>
        <taxon>Bacteria</taxon>
        <taxon>Candidatus Woeseibacteriota</taxon>
    </lineage>
</organism>
<dbReference type="PANTHER" id="PTHR35333:SF3">
    <property type="entry name" value="BETA-LACTAMASE-TYPE TRANSPEPTIDASE FOLD CONTAINING PROTEIN"/>
    <property type="match status" value="1"/>
</dbReference>
<dbReference type="InterPro" id="IPR000871">
    <property type="entry name" value="Beta-lactam_class-A"/>
</dbReference>
<dbReference type="GO" id="GO:0008800">
    <property type="term" value="F:beta-lactamase activity"/>
    <property type="evidence" value="ECO:0007669"/>
    <property type="project" value="InterPro"/>
</dbReference>
<feature type="transmembrane region" description="Helical" evidence="1">
    <location>
        <begin position="32"/>
        <end position="49"/>
    </location>
</feature>